<name>A0ABZ2US06_9CYAN</name>
<dbReference type="Proteomes" id="UP001483337">
    <property type="component" value="Chromosome"/>
</dbReference>
<gene>
    <name evidence="1" type="ORF">WJM97_20755</name>
</gene>
<reference evidence="1 2" key="1">
    <citation type="submission" date="2024-04" db="EMBL/GenBank/DDBJ databases">
        <title>Okeanomitos corallinicola gen. &amp; sp. nov. (Nostocales, Cyanobacteria), a new toxic marine heterocyst-forming cyanobacterium from a coral reef.</title>
        <authorList>
            <person name="Li H."/>
            <person name="Li R."/>
            <person name="Kang J."/>
            <person name="Hii K.S."/>
            <person name="Mohamed H.F."/>
            <person name="Xu X."/>
            <person name="Luo Z."/>
        </authorList>
    </citation>
    <scope>NUCLEOTIDE SEQUENCE [LARGE SCALE GENOMIC DNA]</scope>
    <source>
        <strain evidence="1 2">TIOX110</strain>
    </source>
</reference>
<organism evidence="1 2">
    <name type="scientific">Okeanomitos corallinicola TIOX110</name>
    <dbReference type="NCBI Taxonomy" id="3133117"/>
    <lineage>
        <taxon>Bacteria</taxon>
        <taxon>Bacillati</taxon>
        <taxon>Cyanobacteriota</taxon>
        <taxon>Cyanophyceae</taxon>
        <taxon>Nostocales</taxon>
        <taxon>Aphanizomenonaceae</taxon>
        <taxon>Okeanomitos</taxon>
    </lineage>
</organism>
<dbReference type="EMBL" id="CP150886">
    <property type="protein sequence ID" value="WZB87757.1"/>
    <property type="molecule type" value="Genomic_DNA"/>
</dbReference>
<evidence type="ECO:0000313" key="1">
    <source>
        <dbReference type="EMBL" id="WZB87757.1"/>
    </source>
</evidence>
<proteinExistence type="predicted"/>
<protein>
    <submittedName>
        <fullName evidence="1">Uncharacterized protein</fullName>
    </submittedName>
</protein>
<sequence length="100" mass="11495">MITTKSLQKAIDAVRSLPVNDKLQLLQVILLDLQQSDQLEALQATFWENQSLDELLQQQSNPVITDIKSLTVGFWTEAESTDEFEKFITNSRQIDRTRQS</sequence>
<dbReference type="RefSeq" id="WP_353930669.1">
    <property type="nucleotide sequence ID" value="NZ_CP150886.1"/>
</dbReference>
<evidence type="ECO:0000313" key="2">
    <source>
        <dbReference type="Proteomes" id="UP001483337"/>
    </source>
</evidence>
<keyword evidence="2" id="KW-1185">Reference proteome</keyword>
<accession>A0ABZ2US06</accession>